<dbReference type="EMBL" id="JAODZE010000016">
    <property type="protein sequence ID" value="MDH0147488.1"/>
    <property type="molecule type" value="Genomic_DNA"/>
</dbReference>
<dbReference type="InterPro" id="IPR050790">
    <property type="entry name" value="ExbB/TolQ_transport"/>
</dbReference>
<evidence type="ECO:0000313" key="10">
    <source>
        <dbReference type="EMBL" id="MDH0147488.1"/>
    </source>
</evidence>
<dbReference type="PANTHER" id="PTHR30625">
    <property type="entry name" value="PROTEIN TOLQ"/>
    <property type="match status" value="1"/>
</dbReference>
<name>A0A0H3YQI7_STUST</name>
<comment type="caution">
    <text evidence="10">The sequence shown here is derived from an EMBL/GenBank/DDBJ whole genome shotgun (WGS) entry which is preliminary data.</text>
</comment>
<evidence type="ECO:0000256" key="3">
    <source>
        <dbReference type="ARBA" id="ARBA00022692"/>
    </source>
</evidence>
<proteinExistence type="inferred from homology"/>
<dbReference type="EMBL" id="JAAMRD010000002">
    <property type="protein sequence ID" value="MBA1303252.1"/>
    <property type="molecule type" value="Genomic_DNA"/>
</dbReference>
<protein>
    <submittedName>
        <fullName evidence="10">MotA/TolQ/ExbB proton channel family protein</fullName>
    </submittedName>
</protein>
<dbReference type="EMBL" id="JAOCDG010000019">
    <property type="protein sequence ID" value="MDH0688854.1"/>
    <property type="molecule type" value="Genomic_DNA"/>
</dbReference>
<dbReference type="PANTHER" id="PTHR30625:SF18">
    <property type="entry name" value="TONB2 ENERGY TRANSDUCTION SYSTEM INNER MEMBRANE COMPONENT EXBB"/>
    <property type="match status" value="1"/>
</dbReference>
<evidence type="ECO:0000256" key="7">
    <source>
        <dbReference type="SAM" id="Phobius"/>
    </source>
</evidence>
<comment type="subcellular location">
    <subcellularLocation>
        <location evidence="1">Cell membrane</location>
        <topology evidence="1">Multi-pass membrane protein</topology>
    </subcellularLocation>
    <subcellularLocation>
        <location evidence="6">Membrane</location>
        <topology evidence="6">Multi-pass membrane protein</topology>
    </subcellularLocation>
</comment>
<keyword evidence="4 7" id="KW-1133">Transmembrane helix</keyword>
<evidence type="ECO:0000256" key="5">
    <source>
        <dbReference type="ARBA" id="ARBA00023136"/>
    </source>
</evidence>
<evidence type="ECO:0000313" key="13">
    <source>
        <dbReference type="Proteomes" id="UP001158076"/>
    </source>
</evidence>
<feature type="transmembrane region" description="Helical" evidence="7">
    <location>
        <begin position="138"/>
        <end position="161"/>
    </location>
</feature>
<dbReference type="Proteomes" id="UP001158500">
    <property type="component" value="Unassembled WGS sequence"/>
</dbReference>
<keyword evidence="3 7" id="KW-0812">Transmembrane</keyword>
<dbReference type="GO" id="GO:0017038">
    <property type="term" value="P:protein import"/>
    <property type="evidence" value="ECO:0007669"/>
    <property type="project" value="TreeGrafter"/>
</dbReference>
<gene>
    <name evidence="9" type="ORF">G7024_02415</name>
    <name evidence="12" type="ORF">N5C32_08395</name>
    <name evidence="11" type="ORF">N5D09_12245</name>
    <name evidence="10" type="ORF">N7335_13935</name>
</gene>
<dbReference type="GO" id="GO:0005886">
    <property type="term" value="C:plasma membrane"/>
    <property type="evidence" value="ECO:0007669"/>
    <property type="project" value="UniProtKB-SubCell"/>
</dbReference>
<keyword evidence="6" id="KW-0653">Protein transport</keyword>
<evidence type="ECO:0000256" key="6">
    <source>
        <dbReference type="RuleBase" id="RU004057"/>
    </source>
</evidence>
<dbReference type="Proteomes" id="UP001158076">
    <property type="component" value="Unassembled WGS sequence"/>
</dbReference>
<evidence type="ECO:0000313" key="11">
    <source>
        <dbReference type="EMBL" id="MDH0688854.1"/>
    </source>
</evidence>
<dbReference type="Proteomes" id="UP001161139">
    <property type="component" value="Unassembled WGS sequence"/>
</dbReference>
<keyword evidence="6" id="KW-0813">Transport</keyword>
<dbReference type="GeneID" id="75213421"/>
<evidence type="ECO:0000313" key="12">
    <source>
        <dbReference type="EMBL" id="MDH1236059.1"/>
    </source>
</evidence>
<evidence type="ECO:0000313" key="9">
    <source>
        <dbReference type="EMBL" id="MBA1303252.1"/>
    </source>
</evidence>
<dbReference type="OrthoDB" id="4045at2"/>
<dbReference type="OMA" id="REAWVSQ"/>
<evidence type="ECO:0000256" key="2">
    <source>
        <dbReference type="ARBA" id="ARBA00022475"/>
    </source>
</evidence>
<accession>A0A0H3YQI7</accession>
<keyword evidence="2" id="KW-1003">Cell membrane</keyword>
<dbReference type="EMBL" id="JAOCAE010000004">
    <property type="protein sequence ID" value="MDH1236059.1"/>
    <property type="molecule type" value="Genomic_DNA"/>
</dbReference>
<accession>F8H9X2</accession>
<dbReference type="Proteomes" id="UP001138621">
    <property type="component" value="Unassembled WGS sequence"/>
</dbReference>
<dbReference type="AlphaFoldDB" id="A0A0H3YQI7"/>
<reference evidence="9" key="1">
    <citation type="submission" date="2020-02" db="EMBL/GenBank/DDBJ databases">
        <title>Synteny-based analysis reveals conserved mechanism for high triclosan tolerance in Pseudomonas, as well as instances of horizontal transfer.</title>
        <authorList>
            <person name="Mcfarland A.G."/>
            <person name="Bertucci H.K."/>
            <person name="Litmann E."/>
            <person name="Shen J."/>
            <person name="Huttenhower C."/>
            <person name="Hartmann E.M."/>
        </authorList>
    </citation>
    <scope>NUCLEOTIDE SEQUENCE</scope>
    <source>
        <strain evidence="9">109A1</strain>
    </source>
</reference>
<feature type="domain" description="MotA/TolQ/ExbB proton channel" evidence="8">
    <location>
        <begin position="82"/>
        <end position="173"/>
    </location>
</feature>
<evidence type="ECO:0000259" key="8">
    <source>
        <dbReference type="Pfam" id="PF01618"/>
    </source>
</evidence>
<feature type="transmembrane region" description="Helical" evidence="7">
    <location>
        <begin position="102"/>
        <end position="126"/>
    </location>
</feature>
<keyword evidence="5 7" id="KW-0472">Membrane</keyword>
<dbReference type="KEGG" id="psz:PSTAB_0706"/>
<dbReference type="Pfam" id="PF01618">
    <property type="entry name" value="MotA_ExbB"/>
    <property type="match status" value="1"/>
</dbReference>
<feature type="transmembrane region" description="Helical" evidence="7">
    <location>
        <begin position="21"/>
        <end position="42"/>
    </location>
</feature>
<comment type="similarity">
    <text evidence="6">Belongs to the exbB/tolQ family.</text>
</comment>
<sequence>MTDLRAHWLSVVDSGHALLDFMTAGGVVMWALAGLCVLYWTLVFERLWFMRRVFPHWVESRRQAWAQLADEPGSWQRAVRLAWLAQAQQQLSGPLRLSKTLVAMYPLLGLLGTVSGMIAVFDVLALSGTGNPRGMAAGVWQATLPTMAGMVLAITGLFSLARLERIARQSLDRLADQLRHD</sequence>
<organism evidence="10 13">
    <name type="scientific">Stutzerimonas stutzeri</name>
    <name type="common">Pseudomonas stutzeri</name>
    <dbReference type="NCBI Taxonomy" id="316"/>
    <lineage>
        <taxon>Bacteria</taxon>
        <taxon>Pseudomonadati</taxon>
        <taxon>Pseudomonadota</taxon>
        <taxon>Gammaproteobacteria</taxon>
        <taxon>Pseudomonadales</taxon>
        <taxon>Pseudomonadaceae</taxon>
        <taxon>Stutzerimonas</taxon>
    </lineage>
</organism>
<dbReference type="RefSeq" id="WP_011912010.1">
    <property type="nucleotide sequence ID" value="NC_015740.1"/>
</dbReference>
<evidence type="ECO:0000256" key="1">
    <source>
        <dbReference type="ARBA" id="ARBA00004651"/>
    </source>
</evidence>
<dbReference type="InterPro" id="IPR002898">
    <property type="entry name" value="MotA_ExbB_proton_chnl"/>
</dbReference>
<reference evidence="10" key="2">
    <citation type="submission" date="2022-09" db="EMBL/GenBank/DDBJ databases">
        <title>Intensive care unit water sources are persistently colonized with multi-drug resistant bacteria and are the site of extensive horizontal gene transfer of antibiotic resistance genes.</title>
        <authorList>
            <person name="Diorio-Toth L."/>
        </authorList>
    </citation>
    <scope>NUCLEOTIDE SEQUENCE</scope>
    <source>
        <strain evidence="11">GD03864</strain>
        <strain evidence="12">GD03947</strain>
        <strain evidence="10">GD04147</strain>
    </source>
</reference>
<evidence type="ECO:0000256" key="4">
    <source>
        <dbReference type="ARBA" id="ARBA00022989"/>
    </source>
</evidence>